<dbReference type="InterPro" id="IPR003593">
    <property type="entry name" value="AAA+_ATPase"/>
</dbReference>
<evidence type="ECO:0000256" key="2">
    <source>
        <dbReference type="ARBA" id="ARBA00022741"/>
    </source>
</evidence>
<name>A0A1C3H6U6_9GAMM</name>
<gene>
    <name evidence="10" type="ORF">CHUV0807_2314</name>
</gene>
<dbReference type="RefSeq" id="WP_079542029.1">
    <property type="nucleotide sequence ID" value="NZ_CALFOW010000034.1"/>
</dbReference>
<feature type="domain" description="Sigma-54 factor interaction" evidence="8">
    <location>
        <begin position="146"/>
        <end position="365"/>
    </location>
</feature>
<dbReference type="Pfam" id="PF25601">
    <property type="entry name" value="AAA_lid_14"/>
    <property type="match status" value="1"/>
</dbReference>
<dbReference type="InterPro" id="IPR058031">
    <property type="entry name" value="AAA_lid_NorR"/>
</dbReference>
<dbReference type="Gene3D" id="3.40.50.300">
    <property type="entry name" value="P-loop containing nucleotide triphosphate hydrolases"/>
    <property type="match status" value="1"/>
</dbReference>
<evidence type="ECO:0000256" key="7">
    <source>
        <dbReference type="PROSITE-ProRule" id="PRU00169"/>
    </source>
</evidence>
<dbReference type="Gene3D" id="1.10.10.60">
    <property type="entry name" value="Homeodomain-like"/>
    <property type="match status" value="1"/>
</dbReference>
<accession>A0A1C3H6U6</accession>
<evidence type="ECO:0000256" key="3">
    <source>
        <dbReference type="ARBA" id="ARBA00022840"/>
    </source>
</evidence>
<dbReference type="InterPro" id="IPR027417">
    <property type="entry name" value="P-loop_NTPase"/>
</dbReference>
<evidence type="ECO:0000256" key="6">
    <source>
        <dbReference type="ARBA" id="ARBA00023163"/>
    </source>
</evidence>
<sequence length="456" mass="51273">MNDNNTRTEILIIDDETGILDTLSDILGDEGYLTHTAANAEEARQKNLQHKPQLILLDIWMPDTDGISLLREWQKSGTLQCPVVIMSGHGTIETAVEATKLGAYDFLEKPLSSAKLLLTVQRALQTHNLQTQNAALKAKINPPAELIGKSSQSQELRRQAEHLADQNIPLLIHGNAGTGKQHLARHIHQKSSRRDAPFINTNLAAIDSNDIPAILLGTHKRPGLIAQADNGTLYLDEIGNLREDIQTTLQHLLEHHEYYPGDNHGAQTSEARIIAATRLPLNILKERLTPGLYDHITIATIGIAPLEQHSEDVPELLDYYSQQYADNEQLPYRHFSLAAQNLLRQHNWNAGNIRELKNLVQRLLINSDEPEISADEAKAALIPNEHSNPDNLWSQIIPKDMTLRDAREVFERQYLLEYFRHCDGNIAKLASKVGMDRTNLYRKLRSLGIDPTHKPK</sequence>
<keyword evidence="6" id="KW-0804">Transcription</keyword>
<evidence type="ECO:0000256" key="4">
    <source>
        <dbReference type="ARBA" id="ARBA00023012"/>
    </source>
</evidence>
<keyword evidence="2" id="KW-0547">Nucleotide-binding</keyword>
<dbReference type="CDD" id="cd00009">
    <property type="entry name" value="AAA"/>
    <property type="match status" value="1"/>
</dbReference>
<dbReference type="InterPro" id="IPR009057">
    <property type="entry name" value="Homeodomain-like_sf"/>
</dbReference>
<dbReference type="GO" id="GO:0043565">
    <property type="term" value="F:sequence-specific DNA binding"/>
    <property type="evidence" value="ECO:0007669"/>
    <property type="project" value="InterPro"/>
</dbReference>
<evidence type="ECO:0000256" key="5">
    <source>
        <dbReference type="ARBA" id="ARBA00023015"/>
    </source>
</evidence>
<dbReference type="SUPFAM" id="SSF52540">
    <property type="entry name" value="P-loop containing nucleoside triphosphate hydrolases"/>
    <property type="match status" value="1"/>
</dbReference>
<dbReference type="GO" id="GO:0006355">
    <property type="term" value="P:regulation of DNA-templated transcription"/>
    <property type="evidence" value="ECO:0007669"/>
    <property type="project" value="InterPro"/>
</dbReference>
<dbReference type="Gene3D" id="1.10.8.60">
    <property type="match status" value="1"/>
</dbReference>
<evidence type="ECO:0000256" key="1">
    <source>
        <dbReference type="ARBA" id="ARBA00022553"/>
    </source>
</evidence>
<dbReference type="InterPro" id="IPR002078">
    <property type="entry name" value="Sigma_54_int"/>
</dbReference>
<organism evidence="10 11">
    <name type="scientific">Cardiobacterium hominis</name>
    <dbReference type="NCBI Taxonomy" id="2718"/>
    <lineage>
        <taxon>Bacteria</taxon>
        <taxon>Pseudomonadati</taxon>
        <taxon>Pseudomonadota</taxon>
        <taxon>Gammaproteobacteria</taxon>
        <taxon>Cardiobacteriales</taxon>
        <taxon>Cardiobacteriaceae</taxon>
        <taxon>Cardiobacterium</taxon>
    </lineage>
</organism>
<dbReference type="FunFam" id="3.40.50.2300:FF:000018">
    <property type="entry name" value="DNA-binding transcriptional regulator NtrC"/>
    <property type="match status" value="1"/>
</dbReference>
<dbReference type="Proteomes" id="UP000190837">
    <property type="component" value="Unassembled WGS sequence"/>
</dbReference>
<dbReference type="InterPro" id="IPR025943">
    <property type="entry name" value="Sigma_54_int_dom_ATP-bd_2"/>
</dbReference>
<dbReference type="PROSITE" id="PS50045">
    <property type="entry name" value="SIGMA54_INTERACT_4"/>
    <property type="match status" value="1"/>
</dbReference>
<dbReference type="PROSITE" id="PS00676">
    <property type="entry name" value="SIGMA54_INTERACT_2"/>
    <property type="match status" value="1"/>
</dbReference>
<keyword evidence="1 7" id="KW-0597">Phosphoprotein</keyword>
<feature type="domain" description="Response regulatory" evidence="9">
    <location>
        <begin position="9"/>
        <end position="124"/>
    </location>
</feature>
<keyword evidence="5" id="KW-0805">Transcription regulation</keyword>
<protein>
    <submittedName>
        <fullName evidence="10">Nitrogen regulation protein NtrX</fullName>
    </submittedName>
</protein>
<dbReference type="PANTHER" id="PTHR32071">
    <property type="entry name" value="TRANSCRIPTIONAL REGULATORY PROTEIN"/>
    <property type="match status" value="1"/>
</dbReference>
<dbReference type="GO" id="GO:0005524">
    <property type="term" value="F:ATP binding"/>
    <property type="evidence" value="ECO:0007669"/>
    <property type="project" value="UniProtKB-KW"/>
</dbReference>
<dbReference type="AlphaFoldDB" id="A0A1C3H6U6"/>
<dbReference type="Pfam" id="PF00072">
    <property type="entry name" value="Response_reg"/>
    <property type="match status" value="1"/>
</dbReference>
<dbReference type="Gene3D" id="3.40.50.2300">
    <property type="match status" value="1"/>
</dbReference>
<feature type="modified residue" description="4-aspartylphosphate" evidence="7">
    <location>
        <position position="58"/>
    </location>
</feature>
<dbReference type="InterPro" id="IPR011006">
    <property type="entry name" value="CheY-like_superfamily"/>
</dbReference>
<dbReference type="EMBL" id="FKLO01000079">
    <property type="protein sequence ID" value="SAM71378.1"/>
    <property type="molecule type" value="Genomic_DNA"/>
</dbReference>
<evidence type="ECO:0000259" key="8">
    <source>
        <dbReference type="PROSITE" id="PS50045"/>
    </source>
</evidence>
<proteinExistence type="predicted"/>
<evidence type="ECO:0000313" key="11">
    <source>
        <dbReference type="Proteomes" id="UP000190837"/>
    </source>
</evidence>
<keyword evidence="4" id="KW-0902">Two-component regulatory system</keyword>
<dbReference type="InterPro" id="IPR001789">
    <property type="entry name" value="Sig_transdc_resp-reg_receiver"/>
</dbReference>
<keyword evidence="3" id="KW-0067">ATP-binding</keyword>
<dbReference type="InterPro" id="IPR002197">
    <property type="entry name" value="HTH_Fis"/>
</dbReference>
<dbReference type="PANTHER" id="PTHR32071:SF17">
    <property type="entry name" value="TRANSCRIPTIONAL REGULATOR (NTRC FAMILY)"/>
    <property type="match status" value="1"/>
</dbReference>
<dbReference type="SUPFAM" id="SSF52172">
    <property type="entry name" value="CheY-like"/>
    <property type="match status" value="1"/>
</dbReference>
<evidence type="ECO:0000313" key="10">
    <source>
        <dbReference type="EMBL" id="SAM71378.1"/>
    </source>
</evidence>
<evidence type="ECO:0000259" key="9">
    <source>
        <dbReference type="PROSITE" id="PS50110"/>
    </source>
</evidence>
<dbReference type="CDD" id="cd17550">
    <property type="entry name" value="REC_NtrX-like"/>
    <property type="match status" value="1"/>
</dbReference>
<dbReference type="Pfam" id="PF00158">
    <property type="entry name" value="Sigma54_activat"/>
    <property type="match status" value="1"/>
</dbReference>
<dbReference type="GO" id="GO:0000160">
    <property type="term" value="P:phosphorelay signal transduction system"/>
    <property type="evidence" value="ECO:0007669"/>
    <property type="project" value="UniProtKB-KW"/>
</dbReference>
<dbReference type="SMART" id="SM00448">
    <property type="entry name" value="REC"/>
    <property type="match status" value="1"/>
</dbReference>
<dbReference type="SMART" id="SM00382">
    <property type="entry name" value="AAA"/>
    <property type="match status" value="1"/>
</dbReference>
<dbReference type="Pfam" id="PF02954">
    <property type="entry name" value="HTH_8"/>
    <property type="match status" value="1"/>
</dbReference>
<reference evidence="11" key="1">
    <citation type="submission" date="2016-04" db="EMBL/GenBank/DDBJ databases">
        <authorList>
            <person name="Tagini F."/>
        </authorList>
    </citation>
    <scope>NUCLEOTIDE SEQUENCE [LARGE SCALE GENOMIC DNA]</scope>
    <source>
        <strain evidence="11">CHUV0807</strain>
    </source>
</reference>
<dbReference type="SUPFAM" id="SSF46689">
    <property type="entry name" value="Homeodomain-like"/>
    <property type="match status" value="1"/>
</dbReference>
<dbReference type="PROSITE" id="PS50110">
    <property type="entry name" value="RESPONSE_REGULATORY"/>
    <property type="match status" value="1"/>
</dbReference>